<reference evidence="2" key="2">
    <citation type="journal article" date="2021" name="Sci. Rep.">
        <title>The distribution of antibiotic resistance genes in chicken gut microbiota commensals.</title>
        <authorList>
            <person name="Juricova H."/>
            <person name="Matiasovicova J."/>
            <person name="Kubasova T."/>
            <person name="Cejkova D."/>
            <person name="Rychlik I."/>
        </authorList>
    </citation>
    <scope>NUCLEOTIDE SEQUENCE</scope>
    <source>
        <strain evidence="2">An559</strain>
    </source>
</reference>
<keyword evidence="1" id="KW-0472">Membrane</keyword>
<dbReference type="EMBL" id="JACJKY010000026">
    <property type="protein sequence ID" value="MBM6921791.1"/>
    <property type="molecule type" value="Genomic_DNA"/>
</dbReference>
<gene>
    <name evidence="2" type="ORF">H6A12_11580</name>
</gene>
<reference evidence="2" key="1">
    <citation type="submission" date="2020-08" db="EMBL/GenBank/DDBJ databases">
        <authorList>
            <person name="Cejkova D."/>
            <person name="Kubasova T."/>
            <person name="Jahodarova E."/>
            <person name="Rychlik I."/>
        </authorList>
    </citation>
    <scope>NUCLEOTIDE SEQUENCE</scope>
    <source>
        <strain evidence="2">An559</strain>
    </source>
</reference>
<dbReference type="Proteomes" id="UP000774750">
    <property type="component" value="Unassembled WGS sequence"/>
</dbReference>
<dbReference type="Pfam" id="PF04531">
    <property type="entry name" value="Phage_holin_1"/>
    <property type="match status" value="1"/>
</dbReference>
<dbReference type="AlphaFoldDB" id="A0A939BFG3"/>
<evidence type="ECO:0000256" key="1">
    <source>
        <dbReference type="SAM" id="Phobius"/>
    </source>
</evidence>
<feature type="transmembrane region" description="Helical" evidence="1">
    <location>
        <begin position="12"/>
        <end position="32"/>
    </location>
</feature>
<proteinExistence type="predicted"/>
<feature type="transmembrane region" description="Helical" evidence="1">
    <location>
        <begin position="52"/>
        <end position="69"/>
    </location>
</feature>
<comment type="caution">
    <text evidence="2">The sequence shown here is derived from an EMBL/GenBank/DDBJ whole genome shotgun (WGS) entry which is preliminary data.</text>
</comment>
<dbReference type="InterPro" id="IPR006485">
    <property type="entry name" value="Phage-like_holin"/>
</dbReference>
<keyword evidence="3" id="KW-1185">Reference proteome</keyword>
<dbReference type="NCBIfam" id="TIGR01598">
    <property type="entry name" value="holin_phiLC3"/>
    <property type="match status" value="1"/>
</dbReference>
<dbReference type="RefSeq" id="WP_204448059.1">
    <property type="nucleotide sequence ID" value="NZ_JACJKY010000026.1"/>
</dbReference>
<keyword evidence="1" id="KW-1133">Transmembrane helix</keyword>
<organism evidence="2 3">
    <name type="scientific">Merdimmobilis hominis</name>
    <dbReference type="NCBI Taxonomy" id="2897707"/>
    <lineage>
        <taxon>Bacteria</taxon>
        <taxon>Bacillati</taxon>
        <taxon>Bacillota</taxon>
        <taxon>Clostridia</taxon>
        <taxon>Eubacteriales</taxon>
        <taxon>Oscillospiraceae</taxon>
        <taxon>Merdimmobilis</taxon>
    </lineage>
</organism>
<protein>
    <submittedName>
        <fullName evidence="2">Phage holin</fullName>
    </submittedName>
</protein>
<name>A0A939BFG3_9FIRM</name>
<evidence type="ECO:0000313" key="2">
    <source>
        <dbReference type="EMBL" id="MBM6921791.1"/>
    </source>
</evidence>
<keyword evidence="1" id="KW-0812">Transmembrane</keyword>
<accession>A0A939BFG3</accession>
<evidence type="ECO:0000313" key="3">
    <source>
        <dbReference type="Proteomes" id="UP000774750"/>
    </source>
</evidence>
<sequence>MKINWKVRVKNPYFWVQILLAIAVPVLGYFGLSASDLTTWTTVFETVGKAFLNPYVIGMMVVSAYNAVIDPTTVGISDSDRAMTYTKPYAGGESK</sequence>